<evidence type="ECO:0000313" key="2">
    <source>
        <dbReference type="Proteomes" id="UP000051587"/>
    </source>
</evidence>
<organism evidence="1 2">
    <name type="scientific">Thalassovita gelatinovora</name>
    <name type="common">Thalassobius gelatinovorus</name>
    <dbReference type="NCBI Taxonomy" id="53501"/>
    <lineage>
        <taxon>Bacteria</taxon>
        <taxon>Pseudomonadati</taxon>
        <taxon>Pseudomonadota</taxon>
        <taxon>Alphaproteobacteria</taxon>
        <taxon>Rhodobacterales</taxon>
        <taxon>Roseobacteraceae</taxon>
        <taxon>Thalassovita</taxon>
    </lineage>
</organism>
<evidence type="ECO:0000313" key="1">
    <source>
        <dbReference type="EMBL" id="CUH68014.1"/>
    </source>
</evidence>
<dbReference type="AlphaFoldDB" id="A0A0P1G550"/>
<proteinExistence type="predicted"/>
<protein>
    <submittedName>
        <fullName evidence="1">Uncharacterized protein</fullName>
    </submittedName>
</protein>
<dbReference type="RefSeq" id="WP_158509091.1">
    <property type="nucleotide sequence ID" value="NZ_CP051181.1"/>
</dbReference>
<keyword evidence="2" id="KW-1185">Reference proteome</keyword>
<gene>
    <name evidence="1" type="ORF">TG4357_03340</name>
</gene>
<dbReference type="Proteomes" id="UP000051587">
    <property type="component" value="Unassembled WGS sequence"/>
</dbReference>
<name>A0A0P1G550_THAGE</name>
<sequence length="55" mass="6112">MAETGSQPKIDHLMRLVRDLYSALCVRLDGTPLRDEELAALVECQRIMGGDHATD</sequence>
<reference evidence="1 2" key="1">
    <citation type="submission" date="2015-09" db="EMBL/GenBank/DDBJ databases">
        <authorList>
            <consortium name="Swine Surveillance"/>
        </authorList>
    </citation>
    <scope>NUCLEOTIDE SEQUENCE [LARGE SCALE GENOMIC DNA]</scope>
    <source>
        <strain evidence="1 2">CECT 4357</strain>
    </source>
</reference>
<dbReference type="STRING" id="53501.SAMN04488043_104211"/>
<dbReference type="EMBL" id="CYSA01000027">
    <property type="protein sequence ID" value="CUH68014.1"/>
    <property type="molecule type" value="Genomic_DNA"/>
</dbReference>
<accession>A0A0P1G550</accession>